<feature type="compositionally biased region" description="Acidic residues" evidence="1">
    <location>
        <begin position="299"/>
        <end position="313"/>
    </location>
</feature>
<evidence type="ECO:0000259" key="2">
    <source>
        <dbReference type="PROSITE" id="PS51184"/>
    </source>
</evidence>
<gene>
    <name evidence="3" type="ORF">PG997_005503</name>
</gene>
<feature type="region of interest" description="Disordered" evidence="1">
    <location>
        <begin position="246"/>
        <end position="361"/>
    </location>
</feature>
<feature type="compositionally biased region" description="Polar residues" evidence="1">
    <location>
        <begin position="246"/>
        <end position="283"/>
    </location>
</feature>
<protein>
    <recommendedName>
        <fullName evidence="2">JmjC domain-containing protein</fullName>
    </recommendedName>
</protein>
<name>A0ABR1WMH7_9PEZI</name>
<dbReference type="Proteomes" id="UP001433268">
    <property type="component" value="Unassembled WGS sequence"/>
</dbReference>
<comment type="caution">
    <text evidence="3">The sequence shown here is derived from an EMBL/GenBank/DDBJ whole genome shotgun (WGS) entry which is preliminary data.</text>
</comment>
<dbReference type="Gene3D" id="2.60.120.650">
    <property type="entry name" value="Cupin"/>
    <property type="match status" value="1"/>
</dbReference>
<feature type="domain" description="JmjC" evidence="2">
    <location>
        <begin position="582"/>
        <end position="755"/>
    </location>
</feature>
<sequence>MEPTPTEVEGPPLLDPARANQVEDFLRSFRNCHDEEERYNLCLRKRDQLLSAKDLLEIEFSIYDEIFAKSETYITDKNTDVIWRDFTHTANQGSKNRARLRKELQSAAEHWGNGLVQHLAVGLRGISFAIKFASVARQHRDWEKEALPRLQQLVLRRIQISTFRRSYPFSIEPIDLDNAKAWKTQDSFVKTKDPDKVELPFGKVRAKELPAGYTFDPFGLIVPGDAAAHEPSDSRHSIQFLYTASSRPSGEATQATKAGDTCSPSNTRGSTTDHTNTDCSSIGSGIGPDTREGTAETDPTTENDGETSGDEADGQSPDQVTPRKSIRDRAGHSQSYAPETRSSLFSTRTKRGPRPRRKESAASLIMKHEIDTARLETLATKLSALARSSSAALLKSSVVPSKRRRATSPSPDIPQLDVLRGHLAVGKVHGGYNPGARPACDWQLDEIYRAQAIAEIRQDAQKDSSSRGSQTARCLLPILQNCKHPTTNDKGAMPELYLLDGHQAKTILDKITPDIPIITERQQPFQWDDPARPIPEFFDWMEDHDRMVSVQIPSLQANESSCEPRSIRQVYERFLSQEKSDDPWNVLDCSCPVPSTLPDFLTGRNCQLLAQIRRAVLDKNGNSAGRTVATREEWAEWRDIERWALLSEGGHCTAAHIDSHGLATWITIQEGHFGFAWMSRPTAKQRQDWMDDTEYYDQEQKWRYWVLKPGQTVFFPSGTIHSVFRIRQTQTLGLGGHILQWSGLEQWIDVVRKQAEAPNSTNEDMTDVCKWFPVIEDLVRNRLKRAHTLN</sequence>
<evidence type="ECO:0000256" key="1">
    <source>
        <dbReference type="SAM" id="MobiDB-lite"/>
    </source>
</evidence>
<reference evidence="3 4" key="1">
    <citation type="submission" date="2023-01" db="EMBL/GenBank/DDBJ databases">
        <title>Analysis of 21 Apiospora genomes using comparative genomics revels a genus with tremendous synthesis potential of carbohydrate active enzymes and secondary metabolites.</title>
        <authorList>
            <person name="Sorensen T."/>
        </authorList>
    </citation>
    <scope>NUCLEOTIDE SEQUENCE [LARGE SCALE GENOMIC DNA]</scope>
    <source>
        <strain evidence="3 4">CBS 114990</strain>
    </source>
</reference>
<feature type="compositionally biased region" description="Basic residues" evidence="1">
    <location>
        <begin position="348"/>
        <end position="357"/>
    </location>
</feature>
<dbReference type="RefSeq" id="XP_066668741.1">
    <property type="nucleotide sequence ID" value="XM_066809818.1"/>
</dbReference>
<organism evidence="3 4">
    <name type="scientific">Apiospora hydei</name>
    <dbReference type="NCBI Taxonomy" id="1337664"/>
    <lineage>
        <taxon>Eukaryota</taxon>
        <taxon>Fungi</taxon>
        <taxon>Dikarya</taxon>
        <taxon>Ascomycota</taxon>
        <taxon>Pezizomycotina</taxon>
        <taxon>Sordariomycetes</taxon>
        <taxon>Xylariomycetidae</taxon>
        <taxon>Amphisphaeriales</taxon>
        <taxon>Apiosporaceae</taxon>
        <taxon>Apiospora</taxon>
    </lineage>
</organism>
<accession>A0ABR1WMH7</accession>
<feature type="compositionally biased region" description="Polar residues" evidence="1">
    <location>
        <begin position="332"/>
        <end position="346"/>
    </location>
</feature>
<keyword evidence="4" id="KW-1185">Reference proteome</keyword>
<dbReference type="PROSITE" id="PS51184">
    <property type="entry name" value="JMJC"/>
    <property type="match status" value="1"/>
</dbReference>
<feature type="region of interest" description="Disordered" evidence="1">
    <location>
        <begin position="393"/>
        <end position="414"/>
    </location>
</feature>
<evidence type="ECO:0000313" key="4">
    <source>
        <dbReference type="Proteomes" id="UP001433268"/>
    </source>
</evidence>
<dbReference type="InterPro" id="IPR003347">
    <property type="entry name" value="JmjC_dom"/>
</dbReference>
<dbReference type="GeneID" id="92042878"/>
<evidence type="ECO:0000313" key="3">
    <source>
        <dbReference type="EMBL" id="KAK8084232.1"/>
    </source>
</evidence>
<dbReference type="EMBL" id="JAQQWN010000005">
    <property type="protein sequence ID" value="KAK8084232.1"/>
    <property type="molecule type" value="Genomic_DNA"/>
</dbReference>
<dbReference type="SUPFAM" id="SSF51197">
    <property type="entry name" value="Clavaminate synthase-like"/>
    <property type="match status" value="1"/>
</dbReference>
<proteinExistence type="predicted"/>